<dbReference type="RefSeq" id="WP_095328938.1">
    <property type="nucleotide sequence ID" value="NZ_JBGJKY010000022.1"/>
</dbReference>
<dbReference type="InterPro" id="IPR000182">
    <property type="entry name" value="GNAT_dom"/>
</dbReference>
<protein>
    <submittedName>
        <fullName evidence="2">GNAT family N-acetyltransferase</fullName>
    </submittedName>
</protein>
<sequence>MDVFETKRLLLRGWKEADYKDLYEYAQKEEVGPFAGWSPHKSEQESKDVIRYFLQNENSYAIVWKEENKVIGSIGFHERMPDVKLSHLAQREVGFALNPRYWGRGIVPEAVNHLLEYGFEKLCLDLIWCGHFDFNTKSRRVNEKCGFRYKFQKTNHYKLFDNQLITSVYYCMTKEEYFKKIREASVGVSHTNQVSST</sequence>
<dbReference type="SUPFAM" id="SSF55729">
    <property type="entry name" value="Acyl-CoA N-acyltransferases (Nat)"/>
    <property type="match status" value="1"/>
</dbReference>
<evidence type="ECO:0000313" key="3">
    <source>
        <dbReference type="Proteomes" id="UP000216961"/>
    </source>
</evidence>
<dbReference type="AlphaFoldDB" id="A0AA91Z236"/>
<dbReference type="Gene3D" id="3.40.630.30">
    <property type="match status" value="1"/>
</dbReference>
<reference evidence="2 3" key="1">
    <citation type="submission" date="2017-07" db="EMBL/GenBank/DDBJ databases">
        <title>Isolation and whole genome analysis of endospore-forming bacteria from heroin.</title>
        <authorList>
            <person name="Kalinowski J."/>
            <person name="Ahrens B."/>
            <person name="Al-Dilaimi A."/>
            <person name="Winkler A."/>
            <person name="Wibberg D."/>
            <person name="Schleenbecker U."/>
            <person name="Ruckert C."/>
            <person name="Wolfel R."/>
            <person name="Grass G."/>
        </authorList>
    </citation>
    <scope>NUCLEOTIDE SEQUENCE [LARGE SCALE GENOMIC DNA]</scope>
    <source>
        <strain evidence="2 3">7521-2</strain>
    </source>
</reference>
<dbReference type="GO" id="GO:0016747">
    <property type="term" value="F:acyltransferase activity, transferring groups other than amino-acyl groups"/>
    <property type="evidence" value="ECO:0007669"/>
    <property type="project" value="InterPro"/>
</dbReference>
<organism evidence="2 3">
    <name type="scientific">Niallia circulans</name>
    <name type="common">Bacillus circulans</name>
    <dbReference type="NCBI Taxonomy" id="1397"/>
    <lineage>
        <taxon>Bacteria</taxon>
        <taxon>Bacillati</taxon>
        <taxon>Bacillota</taxon>
        <taxon>Bacilli</taxon>
        <taxon>Bacillales</taxon>
        <taxon>Bacillaceae</taxon>
        <taxon>Niallia</taxon>
    </lineage>
</organism>
<dbReference type="Pfam" id="PF13302">
    <property type="entry name" value="Acetyltransf_3"/>
    <property type="match status" value="1"/>
</dbReference>
<dbReference type="CDD" id="cd04301">
    <property type="entry name" value="NAT_SF"/>
    <property type="match status" value="1"/>
</dbReference>
<gene>
    <name evidence="2" type="ORF">CHH57_03510</name>
</gene>
<dbReference type="InterPro" id="IPR016181">
    <property type="entry name" value="Acyl_CoA_acyltransferase"/>
</dbReference>
<dbReference type="EMBL" id="NPBQ01000021">
    <property type="protein sequence ID" value="PAD84667.1"/>
    <property type="molecule type" value="Genomic_DNA"/>
</dbReference>
<proteinExistence type="predicted"/>
<comment type="caution">
    <text evidence="2">The sequence shown here is derived from an EMBL/GenBank/DDBJ whole genome shotgun (WGS) entry which is preliminary data.</text>
</comment>
<accession>A0AA91Z236</accession>
<evidence type="ECO:0000259" key="1">
    <source>
        <dbReference type="PROSITE" id="PS51186"/>
    </source>
</evidence>
<dbReference type="Proteomes" id="UP000216961">
    <property type="component" value="Unassembled WGS sequence"/>
</dbReference>
<dbReference type="PANTHER" id="PTHR43792">
    <property type="entry name" value="GNAT FAMILY, PUTATIVE (AFU_ORTHOLOGUE AFUA_3G00765)-RELATED-RELATED"/>
    <property type="match status" value="1"/>
</dbReference>
<evidence type="ECO:0000313" key="2">
    <source>
        <dbReference type="EMBL" id="PAD84667.1"/>
    </source>
</evidence>
<dbReference type="PROSITE" id="PS51186">
    <property type="entry name" value="GNAT"/>
    <property type="match status" value="1"/>
</dbReference>
<dbReference type="InterPro" id="IPR051531">
    <property type="entry name" value="N-acetyltransferase"/>
</dbReference>
<name>A0AA91Z236_NIACI</name>
<feature type="domain" description="N-acetyltransferase" evidence="1">
    <location>
        <begin position="9"/>
        <end position="175"/>
    </location>
</feature>